<protein>
    <submittedName>
        <fullName evidence="1">Colicin transporter</fullName>
    </submittedName>
</protein>
<sequence>MIAKRFQSFQRLAACTCAVMGLYMITSQVASERTDLEKVDRQILSARKDIRQLQTELGTRASLRQLERWNGEVLALTTPDADQFVGNERALATLDRSGIVPGPRYAPSAVLMAMTTAPAASVPAPDAAKPAAPVASDAVERPAAATERRVLAEEARKPQPVLVAVAKPVAKPEPKRKEAKKPIDLLEAKLLDDGLIGELASRARAESGGRR</sequence>
<dbReference type="EMBL" id="JAINVV010000014">
    <property type="protein sequence ID" value="MBY8825986.1"/>
    <property type="molecule type" value="Genomic_DNA"/>
</dbReference>
<comment type="caution">
    <text evidence="1">The sequence shown here is derived from an EMBL/GenBank/DDBJ whole genome shotgun (WGS) entry which is preliminary data.</text>
</comment>
<gene>
    <name evidence="1" type="ORF">K7G82_27040</name>
</gene>
<dbReference type="RefSeq" id="WP_222993210.1">
    <property type="nucleotide sequence ID" value="NZ_JAINVV010000014.1"/>
</dbReference>
<organism evidence="1 2">
    <name type="scientific">Sphingomonas colocasiae</name>
    <dbReference type="NCBI Taxonomy" id="1848973"/>
    <lineage>
        <taxon>Bacteria</taxon>
        <taxon>Pseudomonadati</taxon>
        <taxon>Pseudomonadota</taxon>
        <taxon>Alphaproteobacteria</taxon>
        <taxon>Sphingomonadales</taxon>
        <taxon>Sphingomonadaceae</taxon>
        <taxon>Sphingomonas</taxon>
    </lineage>
</organism>
<reference evidence="1 2" key="1">
    <citation type="submission" date="2021-08" db="EMBL/GenBank/DDBJ databases">
        <authorList>
            <person name="Tuo L."/>
        </authorList>
    </citation>
    <scope>NUCLEOTIDE SEQUENCE [LARGE SCALE GENOMIC DNA]</scope>
    <source>
        <strain evidence="1 2">JCM 31229</strain>
    </source>
</reference>
<evidence type="ECO:0000313" key="1">
    <source>
        <dbReference type="EMBL" id="MBY8825986.1"/>
    </source>
</evidence>
<name>A0ABS7PX99_9SPHN</name>
<accession>A0ABS7PX99</accession>
<keyword evidence="2" id="KW-1185">Reference proteome</keyword>
<dbReference type="Proteomes" id="UP000706039">
    <property type="component" value="Unassembled WGS sequence"/>
</dbReference>
<evidence type="ECO:0000313" key="2">
    <source>
        <dbReference type="Proteomes" id="UP000706039"/>
    </source>
</evidence>
<proteinExistence type="predicted"/>